<dbReference type="RefSeq" id="WP_004520243.1">
    <property type="nucleotide sequence ID" value="NZ_ACEO02000007.1"/>
</dbReference>
<feature type="transmembrane region" description="Helical" evidence="1">
    <location>
        <begin position="12"/>
        <end position="31"/>
    </location>
</feature>
<keyword evidence="1" id="KW-1133">Transmembrane helix</keyword>
<sequence>MHLSPAQSRRALTFASLLFLPPTLIIGIWLTQYGGFAFEPPLMHAVHAHAGTWFDPIATVLHYLGKTVIAVPLIGAVAAALYFADKKREALFCVLAALVPTLNMLIVKVWFARERPLLWPRLIEESNFSFPSGHSTFSAAIAVMLILLCRRTRYRRAAWIGGISFALLTGFSRIYLGVHYPTDVWAGWTNGTLTALLVYMLIFRPSEK</sequence>
<dbReference type="InterPro" id="IPR000326">
    <property type="entry name" value="PAP2/HPO"/>
</dbReference>
<dbReference type="SMART" id="SM00014">
    <property type="entry name" value="acidPPc"/>
    <property type="match status" value="1"/>
</dbReference>
<evidence type="ECO:0000256" key="1">
    <source>
        <dbReference type="SAM" id="Phobius"/>
    </source>
</evidence>
<feature type="transmembrane region" description="Helical" evidence="1">
    <location>
        <begin position="63"/>
        <end position="83"/>
    </location>
</feature>
<name>A0A9W5IQK5_NEISU</name>
<evidence type="ECO:0000313" key="3">
    <source>
        <dbReference type="EMBL" id="EFC51954.1"/>
    </source>
</evidence>
<reference evidence="3 4" key="1">
    <citation type="submission" date="2010-01" db="EMBL/GenBank/DDBJ databases">
        <authorList>
            <person name="Weinstock G."/>
            <person name="Sodergren E."/>
            <person name="Clifton S."/>
            <person name="Fulton L."/>
            <person name="Fulton B."/>
            <person name="Courtney L."/>
            <person name="Fronick C."/>
            <person name="Harrison M."/>
            <person name="Strong C."/>
            <person name="Farmer C."/>
            <person name="Delahaunty K."/>
            <person name="Markovic C."/>
            <person name="Hall O."/>
            <person name="Minx P."/>
            <person name="Tomlinson C."/>
            <person name="Mitreva M."/>
            <person name="Nelson J."/>
            <person name="Hou S."/>
            <person name="Wollam A."/>
            <person name="Pepin K.H."/>
            <person name="Johnson M."/>
            <person name="Bhonagiri V."/>
            <person name="Nash W.E."/>
            <person name="Warren W."/>
            <person name="Chinwalla A."/>
            <person name="Mardis E.R."/>
            <person name="Wilson R.K."/>
        </authorList>
    </citation>
    <scope>NUCLEOTIDE SEQUENCE [LARGE SCALE GENOMIC DNA]</scope>
    <source>
        <strain evidence="3 4">NJ9703</strain>
    </source>
</reference>
<dbReference type="CDD" id="cd03392">
    <property type="entry name" value="PAP2_like_2"/>
    <property type="match status" value="1"/>
</dbReference>
<accession>A0A9W5IQK5</accession>
<feature type="transmembrane region" description="Helical" evidence="1">
    <location>
        <begin position="184"/>
        <end position="203"/>
    </location>
</feature>
<dbReference type="PANTHER" id="PTHR14969">
    <property type="entry name" value="SPHINGOSINE-1-PHOSPHATE PHOSPHOHYDROLASE"/>
    <property type="match status" value="1"/>
</dbReference>
<organism evidence="3 4">
    <name type="scientific">Neisseria subflava NJ9703</name>
    <dbReference type="NCBI Taxonomy" id="546268"/>
    <lineage>
        <taxon>Bacteria</taxon>
        <taxon>Pseudomonadati</taxon>
        <taxon>Pseudomonadota</taxon>
        <taxon>Betaproteobacteria</taxon>
        <taxon>Neisseriales</taxon>
        <taxon>Neisseriaceae</taxon>
        <taxon>Neisseria</taxon>
    </lineage>
</organism>
<proteinExistence type="predicted"/>
<comment type="caution">
    <text evidence="3">The sequence shown here is derived from an EMBL/GenBank/DDBJ whole genome shotgun (WGS) entry which is preliminary data.</text>
</comment>
<protein>
    <submittedName>
        <fullName evidence="3">PAP2 family protein</fullName>
    </submittedName>
</protein>
<evidence type="ECO:0000259" key="2">
    <source>
        <dbReference type="SMART" id="SM00014"/>
    </source>
</evidence>
<dbReference type="Pfam" id="PF01569">
    <property type="entry name" value="PAP2"/>
    <property type="match status" value="1"/>
</dbReference>
<dbReference type="Gene3D" id="1.20.144.10">
    <property type="entry name" value="Phosphatidic acid phosphatase type 2/haloperoxidase"/>
    <property type="match status" value="1"/>
</dbReference>
<feature type="transmembrane region" description="Helical" evidence="1">
    <location>
        <begin position="90"/>
        <end position="112"/>
    </location>
</feature>
<dbReference type="Proteomes" id="UP000004621">
    <property type="component" value="Unassembled WGS sequence"/>
</dbReference>
<feature type="domain" description="Phosphatidic acid phosphatase type 2/haloperoxidase" evidence="2">
    <location>
        <begin position="90"/>
        <end position="199"/>
    </location>
</feature>
<gene>
    <name evidence="3" type="ORF">NEISUBOT_04662</name>
</gene>
<dbReference type="InterPro" id="IPR036938">
    <property type="entry name" value="PAP2/HPO_sf"/>
</dbReference>
<evidence type="ECO:0000313" key="4">
    <source>
        <dbReference type="Proteomes" id="UP000004621"/>
    </source>
</evidence>
<dbReference type="PANTHER" id="PTHR14969:SF13">
    <property type="entry name" value="AT30094P"/>
    <property type="match status" value="1"/>
</dbReference>
<dbReference type="SUPFAM" id="SSF48317">
    <property type="entry name" value="Acid phosphatase/Vanadium-dependent haloperoxidase"/>
    <property type="match status" value="1"/>
</dbReference>
<keyword evidence="1" id="KW-0472">Membrane</keyword>
<feature type="transmembrane region" description="Helical" evidence="1">
    <location>
        <begin position="157"/>
        <end position="178"/>
    </location>
</feature>
<feature type="transmembrane region" description="Helical" evidence="1">
    <location>
        <begin position="132"/>
        <end position="150"/>
    </location>
</feature>
<dbReference type="AlphaFoldDB" id="A0A9W5IQK5"/>
<dbReference type="EMBL" id="ACEO02000007">
    <property type="protein sequence ID" value="EFC51954.1"/>
    <property type="molecule type" value="Genomic_DNA"/>
</dbReference>
<keyword evidence="1" id="KW-0812">Transmembrane</keyword>